<evidence type="ECO:0000256" key="3">
    <source>
        <dbReference type="ARBA" id="ARBA00022519"/>
    </source>
</evidence>
<keyword evidence="8" id="KW-1185">Reference proteome</keyword>
<dbReference type="InterPro" id="IPR004960">
    <property type="entry name" value="LipA_acyltrans"/>
</dbReference>
<evidence type="ECO:0000256" key="1">
    <source>
        <dbReference type="ARBA" id="ARBA00004533"/>
    </source>
</evidence>
<keyword evidence="3" id="KW-0997">Cell inner membrane</keyword>
<name>A0A4R8IEU1_9GAMM</name>
<keyword evidence="4 7" id="KW-0808">Transferase</keyword>
<gene>
    <name evidence="7" type="ORF">EDC23_2602</name>
</gene>
<accession>A0A4R8IEU1</accession>
<reference evidence="7 8" key="1">
    <citation type="submission" date="2019-03" db="EMBL/GenBank/DDBJ databases">
        <title>Genomic Encyclopedia of Type Strains, Phase IV (KMG-IV): sequencing the most valuable type-strain genomes for metagenomic binning, comparative biology and taxonomic classification.</title>
        <authorList>
            <person name="Goeker M."/>
        </authorList>
    </citation>
    <scope>NUCLEOTIDE SEQUENCE [LARGE SCALE GENOMIC DNA]</scope>
    <source>
        <strain evidence="7 8">DSM 16326</strain>
    </source>
</reference>
<evidence type="ECO:0000256" key="6">
    <source>
        <dbReference type="ARBA" id="ARBA00023315"/>
    </source>
</evidence>
<dbReference type="OrthoDB" id="9803456at2"/>
<keyword evidence="2" id="KW-1003">Cell membrane</keyword>
<dbReference type="GO" id="GO:0005886">
    <property type="term" value="C:plasma membrane"/>
    <property type="evidence" value="ECO:0007669"/>
    <property type="project" value="UniProtKB-SubCell"/>
</dbReference>
<comment type="subcellular location">
    <subcellularLocation>
        <location evidence="1">Cell inner membrane</location>
    </subcellularLocation>
</comment>
<dbReference type="Pfam" id="PF03279">
    <property type="entry name" value="Lip_A_acyltrans"/>
    <property type="match status" value="1"/>
</dbReference>
<evidence type="ECO:0000256" key="5">
    <source>
        <dbReference type="ARBA" id="ARBA00023136"/>
    </source>
</evidence>
<evidence type="ECO:0000313" key="7">
    <source>
        <dbReference type="EMBL" id="TDX98120.1"/>
    </source>
</evidence>
<organism evidence="7 8">
    <name type="scientific">Thiohalophilus thiocyanatoxydans</name>
    <dbReference type="NCBI Taxonomy" id="381308"/>
    <lineage>
        <taxon>Bacteria</taxon>
        <taxon>Pseudomonadati</taxon>
        <taxon>Pseudomonadota</taxon>
        <taxon>Gammaproteobacteria</taxon>
        <taxon>Thiohalomonadales</taxon>
        <taxon>Thiohalophilaceae</taxon>
        <taxon>Thiohalophilus</taxon>
    </lineage>
</organism>
<dbReference type="CDD" id="cd07984">
    <property type="entry name" value="LPLAT_LABLAT-like"/>
    <property type="match status" value="1"/>
</dbReference>
<sequence length="289" mass="33290">MREFWLLLLARLPLPILHSTGWLLGQLVWMLRAKPARIARRNLAVCLPELDNRARRRLARRSLIATARTLLESFRLWHGPAARVINLVRHVEGEHWLRSALEKETGVILLVPHLGNWEMIGLYCSRHYPITSLYRTQRSAWLDDFILRGRQRFGAELVTTTARGVRASVRALKRAHRIVGILPDQNPGAGAGVVVPFFGIRTNTPVLPTRLAHQHNAPVICAWAERLPRARGFALHFEPLDNAIADPDPEQAAAAMNRELERIIRQKPEQYWWSHPRFRYRPEGEEPIY</sequence>
<proteinExistence type="predicted"/>
<comment type="caution">
    <text evidence="7">The sequence shown here is derived from an EMBL/GenBank/DDBJ whole genome shotgun (WGS) entry which is preliminary data.</text>
</comment>
<dbReference type="PANTHER" id="PTHR30606:SF10">
    <property type="entry name" value="PHOSPHATIDYLINOSITOL MANNOSIDE ACYLTRANSFERASE"/>
    <property type="match status" value="1"/>
</dbReference>
<evidence type="ECO:0000256" key="2">
    <source>
        <dbReference type="ARBA" id="ARBA00022475"/>
    </source>
</evidence>
<dbReference type="GO" id="GO:0009247">
    <property type="term" value="P:glycolipid biosynthetic process"/>
    <property type="evidence" value="ECO:0007669"/>
    <property type="project" value="UniProtKB-ARBA"/>
</dbReference>
<keyword evidence="6" id="KW-0012">Acyltransferase</keyword>
<dbReference type="EMBL" id="SOQX01000009">
    <property type="protein sequence ID" value="TDX98120.1"/>
    <property type="molecule type" value="Genomic_DNA"/>
</dbReference>
<dbReference type="RefSeq" id="WP_134085140.1">
    <property type="nucleotide sequence ID" value="NZ_SOQX01000009.1"/>
</dbReference>
<evidence type="ECO:0000313" key="8">
    <source>
        <dbReference type="Proteomes" id="UP000294914"/>
    </source>
</evidence>
<dbReference type="PIRSF" id="PIRSF026649">
    <property type="entry name" value="MsbB"/>
    <property type="match status" value="1"/>
</dbReference>
<dbReference type="PANTHER" id="PTHR30606">
    <property type="entry name" value="LIPID A BIOSYNTHESIS LAUROYL ACYLTRANSFERASE"/>
    <property type="match status" value="1"/>
</dbReference>
<dbReference type="AlphaFoldDB" id="A0A4R8IEU1"/>
<dbReference type="Proteomes" id="UP000294914">
    <property type="component" value="Unassembled WGS sequence"/>
</dbReference>
<dbReference type="GO" id="GO:0016746">
    <property type="term" value="F:acyltransferase activity"/>
    <property type="evidence" value="ECO:0007669"/>
    <property type="project" value="UniProtKB-KW"/>
</dbReference>
<evidence type="ECO:0000256" key="4">
    <source>
        <dbReference type="ARBA" id="ARBA00022679"/>
    </source>
</evidence>
<keyword evidence="5" id="KW-0472">Membrane</keyword>
<protein>
    <submittedName>
        <fullName evidence="7">KDO2-lipid IV(A) lauroyltransferase</fullName>
    </submittedName>
</protein>